<dbReference type="GO" id="GO:0004888">
    <property type="term" value="F:transmembrane signaling receptor activity"/>
    <property type="evidence" value="ECO:0007669"/>
    <property type="project" value="TreeGrafter"/>
</dbReference>
<dbReference type="InterPro" id="IPR004089">
    <property type="entry name" value="MCPsignal_dom"/>
</dbReference>
<dbReference type="RefSeq" id="WP_048593866.1">
    <property type="nucleotide sequence ID" value="NZ_CVLB01000001.1"/>
</dbReference>
<evidence type="ECO:0000256" key="2">
    <source>
        <dbReference type="ARBA" id="ARBA00022475"/>
    </source>
</evidence>
<dbReference type="Pfam" id="PF00015">
    <property type="entry name" value="MCPsignal"/>
    <property type="match status" value="1"/>
</dbReference>
<protein>
    <submittedName>
        <fullName evidence="12">Methyl-accepting chemotaxis protein</fullName>
    </submittedName>
</protein>
<comment type="subcellular location">
    <subcellularLocation>
        <location evidence="1">Cell membrane</location>
        <topology evidence="1">Multi-pass membrane protein</topology>
    </subcellularLocation>
</comment>
<comment type="similarity">
    <text evidence="7">Belongs to the methyl-accepting chemotaxis (MCP) protein family.</text>
</comment>
<dbReference type="EMBL" id="CVLB01000001">
    <property type="protein sequence ID" value="CRF32400.1"/>
    <property type="molecule type" value="Genomic_DNA"/>
</dbReference>
<feature type="transmembrane region" description="Helical" evidence="9">
    <location>
        <begin position="12"/>
        <end position="33"/>
    </location>
</feature>
<organism evidence="12 13">
    <name type="scientific">Brachyspira suanatina</name>
    <dbReference type="NCBI Taxonomy" id="381802"/>
    <lineage>
        <taxon>Bacteria</taxon>
        <taxon>Pseudomonadati</taxon>
        <taxon>Spirochaetota</taxon>
        <taxon>Spirochaetia</taxon>
        <taxon>Brachyspirales</taxon>
        <taxon>Brachyspiraceae</taxon>
        <taxon>Brachyspira</taxon>
    </lineage>
</organism>
<keyword evidence="8" id="KW-0807">Transducer</keyword>
<dbReference type="InterPro" id="IPR033479">
    <property type="entry name" value="dCache_1"/>
</dbReference>
<feature type="transmembrane region" description="Helical" evidence="9">
    <location>
        <begin position="285"/>
        <end position="306"/>
    </location>
</feature>
<dbReference type="SMART" id="SM00304">
    <property type="entry name" value="HAMP"/>
    <property type="match status" value="1"/>
</dbReference>
<dbReference type="InterPro" id="IPR003660">
    <property type="entry name" value="HAMP_dom"/>
</dbReference>
<dbReference type="SUPFAM" id="SSF58104">
    <property type="entry name" value="Methyl-accepting chemotaxis protein (MCP) signaling domain"/>
    <property type="match status" value="1"/>
</dbReference>
<proteinExistence type="inferred from homology"/>
<dbReference type="CDD" id="cd18773">
    <property type="entry name" value="PDC1_HK_sensor"/>
    <property type="match status" value="1"/>
</dbReference>
<keyword evidence="3" id="KW-0145">Chemotaxis</keyword>
<dbReference type="PANTHER" id="PTHR43531">
    <property type="entry name" value="PROTEIN ICFG"/>
    <property type="match status" value="1"/>
</dbReference>
<dbReference type="Pfam" id="PF00672">
    <property type="entry name" value="HAMP"/>
    <property type="match status" value="1"/>
</dbReference>
<dbReference type="PANTHER" id="PTHR43531:SF11">
    <property type="entry name" value="METHYL-ACCEPTING CHEMOTAXIS PROTEIN 3"/>
    <property type="match status" value="1"/>
</dbReference>
<evidence type="ECO:0000313" key="12">
    <source>
        <dbReference type="EMBL" id="CRF32400.1"/>
    </source>
</evidence>
<dbReference type="AlphaFoldDB" id="A0A0G4K513"/>
<feature type="domain" description="HAMP" evidence="11">
    <location>
        <begin position="308"/>
        <end position="361"/>
    </location>
</feature>
<evidence type="ECO:0000256" key="5">
    <source>
        <dbReference type="ARBA" id="ARBA00022989"/>
    </source>
</evidence>
<dbReference type="CDD" id="cd06225">
    <property type="entry name" value="HAMP"/>
    <property type="match status" value="1"/>
</dbReference>
<dbReference type="FunFam" id="1.10.287.950:FF:000001">
    <property type="entry name" value="Methyl-accepting chemotaxis sensory transducer"/>
    <property type="match status" value="1"/>
</dbReference>
<evidence type="ECO:0000259" key="10">
    <source>
        <dbReference type="PROSITE" id="PS50111"/>
    </source>
</evidence>
<evidence type="ECO:0000256" key="9">
    <source>
        <dbReference type="SAM" id="Phobius"/>
    </source>
</evidence>
<feature type="domain" description="Methyl-accepting transducer" evidence="10">
    <location>
        <begin position="366"/>
        <end position="595"/>
    </location>
</feature>
<dbReference type="Proteomes" id="UP000043763">
    <property type="component" value="Unassembled WGS sequence"/>
</dbReference>
<dbReference type="GO" id="GO:0007165">
    <property type="term" value="P:signal transduction"/>
    <property type="evidence" value="ECO:0007669"/>
    <property type="project" value="UniProtKB-KW"/>
</dbReference>
<evidence type="ECO:0000256" key="8">
    <source>
        <dbReference type="PROSITE-ProRule" id="PRU00284"/>
    </source>
</evidence>
<dbReference type="OrthoDB" id="304983at2"/>
<sequence length="612" mass="67824">MKKLNSLAFKMPLSISCISSIIIIVLLVISLFFSSKGITESINVGFRNTVEGYAYLLDALTEAQMLLANSYASDANIRNYMIFRDDVYSVYSGRDMTNFIEKNSYVESLYLTDINGNVLLTTSEALRNRNMADIRPDLWRKLSTGEKVAFGSPRESPVSGEITLGVGSIVTDFTNNTIGYLVSTIKGSVIHDNYFSKVRLGRTGRIVAVNENFIVTMDMDPANINKPAPEAYKNIFNNASDEGPYSYKNGNILRIGYYKKMDVQPWIVTYAMNEDEIFEQIRTTVFVSILVAVLSIIALVIFMFMYARRITKPLRIVVEEAKEIEEGRLIMHGRKINRNDEIGELSRSFHNMKYKLIDIIETSLNESSRMAQAANSLATGNKDLAEKAESTAGNLEETGSFMEEIAAAITVSINNSVKGNEMMNDCKIAIENAASVVEETVKSISEVNADSEKIKNIIKVIEGIAFQTNILALNAAVEAARAGDQGKGFAVVASEVRSLAQSSQDSAKDITELINQVYEKINRANQIVGSQEQLFVGIKEQIEETADTIKSITEAAVEQKEGVAQVNRAVEEMDTLTQENAALVEESTASSMSLYDDARHLKEVINFFSIEK</sequence>
<dbReference type="Gene3D" id="1.10.287.950">
    <property type="entry name" value="Methyl-accepting chemotaxis protein"/>
    <property type="match status" value="1"/>
</dbReference>
<dbReference type="CDD" id="cd11386">
    <property type="entry name" value="MCP_signal"/>
    <property type="match status" value="1"/>
</dbReference>
<name>A0A0G4K513_9SPIR</name>
<dbReference type="GO" id="GO:0005886">
    <property type="term" value="C:plasma membrane"/>
    <property type="evidence" value="ECO:0007669"/>
    <property type="project" value="UniProtKB-SubCell"/>
</dbReference>
<keyword evidence="4 9" id="KW-0812">Transmembrane</keyword>
<keyword evidence="5 9" id="KW-1133">Transmembrane helix</keyword>
<dbReference type="PROSITE" id="PS50111">
    <property type="entry name" value="CHEMOTAXIS_TRANSDUC_2"/>
    <property type="match status" value="1"/>
</dbReference>
<evidence type="ECO:0000256" key="1">
    <source>
        <dbReference type="ARBA" id="ARBA00004651"/>
    </source>
</evidence>
<keyword evidence="13" id="KW-1185">Reference proteome</keyword>
<evidence type="ECO:0000256" key="3">
    <source>
        <dbReference type="ARBA" id="ARBA00022500"/>
    </source>
</evidence>
<dbReference type="Pfam" id="PF02743">
    <property type="entry name" value="dCache_1"/>
    <property type="match status" value="1"/>
</dbReference>
<dbReference type="Gene3D" id="3.30.450.20">
    <property type="entry name" value="PAS domain"/>
    <property type="match status" value="1"/>
</dbReference>
<dbReference type="SMART" id="SM00283">
    <property type="entry name" value="MA"/>
    <property type="match status" value="1"/>
</dbReference>
<keyword evidence="6 9" id="KW-0472">Membrane</keyword>
<evidence type="ECO:0000256" key="7">
    <source>
        <dbReference type="ARBA" id="ARBA00029447"/>
    </source>
</evidence>
<dbReference type="InterPro" id="IPR051310">
    <property type="entry name" value="MCP_chemotaxis"/>
</dbReference>
<reference evidence="13" key="1">
    <citation type="submission" date="2015-04" db="EMBL/GenBank/DDBJ databases">
        <authorList>
            <person name="Mushtaq Mamoona"/>
        </authorList>
    </citation>
    <scope>NUCLEOTIDE SEQUENCE [LARGE SCALE GENOMIC DNA]</scope>
    <source>
        <strain evidence="13">AN4859/03</strain>
    </source>
</reference>
<gene>
    <name evidence="12" type="ORF">BRSU_0768</name>
</gene>
<evidence type="ECO:0000313" key="13">
    <source>
        <dbReference type="Proteomes" id="UP000043763"/>
    </source>
</evidence>
<dbReference type="GO" id="GO:0006935">
    <property type="term" value="P:chemotaxis"/>
    <property type="evidence" value="ECO:0007669"/>
    <property type="project" value="UniProtKB-KW"/>
</dbReference>
<keyword evidence="2" id="KW-1003">Cell membrane</keyword>
<evidence type="ECO:0000256" key="4">
    <source>
        <dbReference type="ARBA" id="ARBA00022692"/>
    </source>
</evidence>
<accession>A0A0G4K513</accession>
<dbReference type="PROSITE" id="PS50885">
    <property type="entry name" value="HAMP"/>
    <property type="match status" value="1"/>
</dbReference>
<evidence type="ECO:0000256" key="6">
    <source>
        <dbReference type="ARBA" id="ARBA00023136"/>
    </source>
</evidence>
<evidence type="ECO:0000259" key="11">
    <source>
        <dbReference type="PROSITE" id="PS50885"/>
    </source>
</evidence>